<feature type="domain" description="Endonuclease/exonuclease/phosphatase" evidence="1">
    <location>
        <begin position="331"/>
        <end position="610"/>
    </location>
</feature>
<dbReference type="GO" id="GO:0000288">
    <property type="term" value="P:nuclear-transcribed mRNA catabolic process, deadenylation-dependent decay"/>
    <property type="evidence" value="ECO:0007669"/>
    <property type="project" value="TreeGrafter"/>
</dbReference>
<evidence type="ECO:0000259" key="1">
    <source>
        <dbReference type="Pfam" id="PF03372"/>
    </source>
</evidence>
<protein>
    <recommendedName>
        <fullName evidence="1">Endonuclease/exonuclease/phosphatase domain-containing protein</fullName>
    </recommendedName>
</protein>
<evidence type="ECO:0000313" key="2">
    <source>
        <dbReference type="EMBL" id="TKR64720.1"/>
    </source>
</evidence>
<dbReference type="SUPFAM" id="SSF56219">
    <property type="entry name" value="DNase I-like"/>
    <property type="match status" value="1"/>
</dbReference>
<dbReference type="STRING" id="34508.A0A4U5M748"/>
<comment type="caution">
    <text evidence="2">The sequence shown here is derived from an EMBL/GenBank/DDBJ whole genome shotgun (WGS) entry which is preliminary data.</text>
</comment>
<reference evidence="2 3" key="2">
    <citation type="journal article" date="2019" name="G3 (Bethesda)">
        <title>Hybrid Assembly of the Genome of the Entomopathogenic Nematode Steinernema carpocapsae Identifies the X-Chromosome.</title>
        <authorList>
            <person name="Serra L."/>
            <person name="Macchietto M."/>
            <person name="Macias-Munoz A."/>
            <person name="McGill C.J."/>
            <person name="Rodriguez I.M."/>
            <person name="Rodriguez B."/>
            <person name="Murad R."/>
            <person name="Mortazavi A."/>
        </authorList>
    </citation>
    <scope>NUCLEOTIDE SEQUENCE [LARGE SCALE GENOMIC DNA]</scope>
    <source>
        <strain evidence="2 3">ALL</strain>
    </source>
</reference>
<dbReference type="GO" id="GO:0000175">
    <property type="term" value="F:3'-5'-RNA exonuclease activity"/>
    <property type="evidence" value="ECO:0007669"/>
    <property type="project" value="TreeGrafter"/>
</dbReference>
<name>A0A4U5M748_STECR</name>
<sequence length="630" mass="70964">MMIENFKNFRLARLVALIKMAAHRATGQQGPPSPLNRSTINGPHLVPEKKVLMLPFTKGRAKEQNVAVIFEFLTSVGLSRTGRIQMRIEKPLEALATEINVKTKKMVDSYSDAAKIGQQSFFKILDGTPQQYKRMPTLGAILKDNGMYRHAMVAGEVFEVVKSPPDISQLTINFTNRVGMVLMPNLAAEDFKKVERFSWWTGNPVNGELPPMVREDGKLAILGWQEIGSKCFLEVHPELLGQRIALLADLGVRGIAKGHLHSSEVQPALDPNFIFAERQLQCQDRAPKDMLRIVTYNVLANLYVKPKANRKNFFPYCNLAEKLDNVRWPMLLKELKGYNADLIFLQEVDQKFYSVYMRPFLLSLGFDCRFDPKLDKKDVSIGEGLVFAWRLDKLKLLQHKAERLARYINEPENEDIRGMLKKDFELNEMLTKRTTICMVAALKEKATGMVLLAANTHLFFDPQHADTKTLQAVMCSRLIAGLKQKLLMLTDRQSIRTIFAGDFNSIPGSAVHSYFATGTVAADNDCWNASKPAKGFEMEVGTSYRSLCGIPVTNFCEYTNKEGEKEGFTGCLDYIWGCEGVEVVEEIPMPAEELTSRYVALPSKIAPSDHVALACVVRLRREDQPKKATS</sequence>
<dbReference type="GO" id="GO:0005739">
    <property type="term" value="C:mitochondrion"/>
    <property type="evidence" value="ECO:0007669"/>
    <property type="project" value="TreeGrafter"/>
</dbReference>
<evidence type="ECO:0000313" key="3">
    <source>
        <dbReference type="Proteomes" id="UP000298663"/>
    </source>
</evidence>
<dbReference type="Gene3D" id="3.60.10.10">
    <property type="entry name" value="Endonuclease/exonuclease/phosphatase"/>
    <property type="match status" value="1"/>
</dbReference>
<dbReference type="AlphaFoldDB" id="A0A4U5M748"/>
<dbReference type="InterPro" id="IPR036691">
    <property type="entry name" value="Endo/exonu/phosph_ase_sf"/>
</dbReference>
<dbReference type="Proteomes" id="UP000298663">
    <property type="component" value="Unassembled WGS sequence"/>
</dbReference>
<keyword evidence="3" id="KW-1185">Reference proteome</keyword>
<dbReference type="InterPro" id="IPR005135">
    <property type="entry name" value="Endo/exonuclease/phosphatase"/>
</dbReference>
<dbReference type="InterPro" id="IPR050410">
    <property type="entry name" value="CCR4/nocturin_mRNA_transcr"/>
</dbReference>
<dbReference type="PANTHER" id="PTHR12121:SF37">
    <property type="entry name" value="2',5'-PHOSPHODIESTERASE 12"/>
    <property type="match status" value="1"/>
</dbReference>
<proteinExistence type="predicted"/>
<dbReference type="Pfam" id="PF03372">
    <property type="entry name" value="Exo_endo_phos"/>
    <property type="match status" value="1"/>
</dbReference>
<gene>
    <name evidence="2" type="ORF">L596_025210</name>
</gene>
<dbReference type="OrthoDB" id="412787at2759"/>
<accession>A0A4U5M748</accession>
<reference evidence="2 3" key="1">
    <citation type="journal article" date="2015" name="Genome Biol.">
        <title>Comparative genomics of Steinernema reveals deeply conserved gene regulatory networks.</title>
        <authorList>
            <person name="Dillman A.R."/>
            <person name="Macchietto M."/>
            <person name="Porter C.F."/>
            <person name="Rogers A."/>
            <person name="Williams B."/>
            <person name="Antoshechkin I."/>
            <person name="Lee M.M."/>
            <person name="Goodwin Z."/>
            <person name="Lu X."/>
            <person name="Lewis E.E."/>
            <person name="Goodrich-Blair H."/>
            <person name="Stock S.P."/>
            <person name="Adams B.J."/>
            <person name="Sternberg P.W."/>
            <person name="Mortazavi A."/>
        </authorList>
    </citation>
    <scope>NUCLEOTIDE SEQUENCE [LARGE SCALE GENOMIC DNA]</scope>
    <source>
        <strain evidence="2 3">ALL</strain>
    </source>
</reference>
<organism evidence="2 3">
    <name type="scientific">Steinernema carpocapsae</name>
    <name type="common">Entomopathogenic nematode</name>
    <dbReference type="NCBI Taxonomy" id="34508"/>
    <lineage>
        <taxon>Eukaryota</taxon>
        <taxon>Metazoa</taxon>
        <taxon>Ecdysozoa</taxon>
        <taxon>Nematoda</taxon>
        <taxon>Chromadorea</taxon>
        <taxon>Rhabditida</taxon>
        <taxon>Tylenchina</taxon>
        <taxon>Panagrolaimomorpha</taxon>
        <taxon>Strongyloidoidea</taxon>
        <taxon>Steinernematidae</taxon>
        <taxon>Steinernema</taxon>
    </lineage>
</organism>
<dbReference type="EMBL" id="AZBU02000009">
    <property type="protein sequence ID" value="TKR64720.1"/>
    <property type="molecule type" value="Genomic_DNA"/>
</dbReference>
<dbReference type="PANTHER" id="PTHR12121">
    <property type="entry name" value="CARBON CATABOLITE REPRESSOR PROTEIN 4"/>
    <property type="match status" value="1"/>
</dbReference>